<evidence type="ECO:0000259" key="6">
    <source>
        <dbReference type="Pfam" id="PF13193"/>
    </source>
</evidence>
<dbReference type="InterPro" id="IPR042099">
    <property type="entry name" value="ANL_N_sf"/>
</dbReference>
<protein>
    <submittedName>
        <fullName evidence="7">Oxalate--CoA ligase</fullName>
    </submittedName>
</protein>
<dbReference type="InterPro" id="IPR045310">
    <property type="entry name" value="Pcs60-like"/>
</dbReference>
<evidence type="ECO:0000259" key="5">
    <source>
        <dbReference type="Pfam" id="PF00501"/>
    </source>
</evidence>
<dbReference type="InterPro" id="IPR025110">
    <property type="entry name" value="AMP-bd_C"/>
</dbReference>
<dbReference type="PROSITE" id="PS00455">
    <property type="entry name" value="AMP_BINDING"/>
    <property type="match status" value="1"/>
</dbReference>
<gene>
    <name evidence="7" type="primary">PCS60</name>
    <name evidence="7" type="ORF">CAAN4_C02256</name>
</gene>
<dbReference type="Pfam" id="PF13193">
    <property type="entry name" value="AMP-binding_C"/>
    <property type="match status" value="1"/>
</dbReference>
<evidence type="ECO:0000313" key="7">
    <source>
        <dbReference type="EMBL" id="CAK7899336.1"/>
    </source>
</evidence>
<dbReference type="Proteomes" id="UP001497600">
    <property type="component" value="Chromosome C"/>
</dbReference>
<dbReference type="PANTHER" id="PTHR43201">
    <property type="entry name" value="ACYL-COA SYNTHETASE"/>
    <property type="match status" value="1"/>
</dbReference>
<keyword evidence="2 7" id="KW-0436">Ligase</keyword>
<dbReference type="Gene3D" id="3.30.300.30">
    <property type="match status" value="1"/>
</dbReference>
<evidence type="ECO:0000256" key="3">
    <source>
        <dbReference type="ARBA" id="ARBA00022741"/>
    </source>
</evidence>
<evidence type="ECO:0000256" key="1">
    <source>
        <dbReference type="ARBA" id="ARBA00006432"/>
    </source>
</evidence>
<keyword evidence="3" id="KW-0547">Nucleotide-binding</keyword>
<evidence type="ECO:0000313" key="8">
    <source>
        <dbReference type="Proteomes" id="UP001497600"/>
    </source>
</evidence>
<sequence length="528" mass="58357">MSTITSSLEVSNRSAVVIPEYDLSLTYHELSSLVGNYQNLFNATKSPLFNTGKKQLTIATSLPNGLEFLVAFLGVTTAGHIIAPLNSNYKQSEFEFYLSDLQADAVVVPRGIKPDSEIVRAIRAANDNILIIEIYFSNQSSRSTIDFDIFNKSGKIYESISHPVFINKSNQFSGGAKENDTAMILHTSGTTSRPKQVPLSHLNLTTSFKNIANTYKLSPKDRTYVVMPLFHVHGLIGSLLSTLSTQGTVIVPQKFSATKFWDDFIKYEANWYSAVPTIHHILLNVPKPARLPNIRFIRSCSSALAPAIFHKIEEHFQAPVLEAYAMTEAAHQMTSNNLPPGKRKPGTVGQGQGVEIVILDDSGKKLPQGEIGEVSIKGKNVTKGYMNNPKANEENFTSDGYFRTGDQGKFDEDGFLILTGRLKELINRGGEKISPVELDGVLLHHQAVSEVVFFGASDLKYGQVVHVAIVPKKGQNLTEKEVQNYLKDKVAPFKVPEKVFIVDNLPKTATGKIQRRKIAEFFAPKSKL</sequence>
<reference evidence="7 8" key="1">
    <citation type="submission" date="2024-01" db="EMBL/GenBank/DDBJ databases">
        <authorList>
            <consortium name="Genoscope - CEA"/>
            <person name="William W."/>
        </authorList>
    </citation>
    <scope>NUCLEOTIDE SEQUENCE [LARGE SCALE GENOMIC DNA]</scope>
    <source>
        <strain evidence="7 8">29B2s-10</strain>
    </source>
</reference>
<keyword evidence="4" id="KW-0067">ATP-binding</keyword>
<dbReference type="CDD" id="cd05926">
    <property type="entry name" value="FACL_fum10p_like"/>
    <property type="match status" value="1"/>
</dbReference>
<name>A0ABP0EBY3_9ASCO</name>
<dbReference type="InterPro" id="IPR000873">
    <property type="entry name" value="AMP-dep_synth/lig_dom"/>
</dbReference>
<feature type="domain" description="AMP-binding enzyme C-terminal" evidence="6">
    <location>
        <begin position="437"/>
        <end position="512"/>
    </location>
</feature>
<evidence type="ECO:0000256" key="2">
    <source>
        <dbReference type="ARBA" id="ARBA00022598"/>
    </source>
</evidence>
<accession>A0ABP0EBY3</accession>
<dbReference type="GO" id="GO:0016874">
    <property type="term" value="F:ligase activity"/>
    <property type="evidence" value="ECO:0007669"/>
    <property type="project" value="UniProtKB-KW"/>
</dbReference>
<organism evidence="7 8">
    <name type="scientific">[Candida] anglica</name>
    <dbReference type="NCBI Taxonomy" id="148631"/>
    <lineage>
        <taxon>Eukaryota</taxon>
        <taxon>Fungi</taxon>
        <taxon>Dikarya</taxon>
        <taxon>Ascomycota</taxon>
        <taxon>Saccharomycotina</taxon>
        <taxon>Pichiomycetes</taxon>
        <taxon>Debaryomycetaceae</taxon>
        <taxon>Kurtzmaniella</taxon>
    </lineage>
</organism>
<comment type="similarity">
    <text evidence="1">Belongs to the ATP-dependent AMP-binding enzyme family.</text>
</comment>
<keyword evidence="8" id="KW-1185">Reference proteome</keyword>
<dbReference type="InterPro" id="IPR045851">
    <property type="entry name" value="AMP-bd_C_sf"/>
</dbReference>
<dbReference type="PANTHER" id="PTHR43201:SF5">
    <property type="entry name" value="MEDIUM-CHAIN ACYL-COA LIGASE ACSF2, MITOCHONDRIAL"/>
    <property type="match status" value="1"/>
</dbReference>
<dbReference type="Gene3D" id="3.40.50.12780">
    <property type="entry name" value="N-terminal domain of ligase-like"/>
    <property type="match status" value="1"/>
</dbReference>
<evidence type="ECO:0000256" key="4">
    <source>
        <dbReference type="ARBA" id="ARBA00022840"/>
    </source>
</evidence>
<dbReference type="SUPFAM" id="SSF56801">
    <property type="entry name" value="Acetyl-CoA synthetase-like"/>
    <property type="match status" value="1"/>
</dbReference>
<proteinExistence type="inferred from homology"/>
<dbReference type="InterPro" id="IPR020845">
    <property type="entry name" value="AMP-binding_CS"/>
</dbReference>
<dbReference type="EMBL" id="OZ004255">
    <property type="protein sequence ID" value="CAK7899336.1"/>
    <property type="molecule type" value="Genomic_DNA"/>
</dbReference>
<feature type="domain" description="AMP-dependent synthetase/ligase" evidence="5">
    <location>
        <begin position="22"/>
        <end position="385"/>
    </location>
</feature>
<dbReference type="Pfam" id="PF00501">
    <property type="entry name" value="AMP-binding"/>
    <property type="match status" value="1"/>
</dbReference>